<keyword evidence="1" id="KW-0472">Membrane</keyword>
<feature type="transmembrane region" description="Helical" evidence="1">
    <location>
        <begin position="6"/>
        <end position="23"/>
    </location>
</feature>
<dbReference type="STRING" id="391587.KAOT1_01694"/>
<accession>A9E6C1</accession>
<dbReference type="OrthoDB" id="1264007at2"/>
<gene>
    <name evidence="3" type="ORF">KAOT1_01694</name>
</gene>
<dbReference type="HOGENOM" id="CLU_2508384_0_0_10"/>
<evidence type="ECO:0000256" key="1">
    <source>
        <dbReference type="SAM" id="Phobius"/>
    </source>
</evidence>
<evidence type="ECO:0000313" key="4">
    <source>
        <dbReference type="Proteomes" id="UP000002945"/>
    </source>
</evidence>
<evidence type="ECO:0000313" key="3">
    <source>
        <dbReference type="EMBL" id="EDP95008.1"/>
    </source>
</evidence>
<sequence>MSLMPFISIAVIAVFVYVVFFAGKNNSGLSKRSGKKYYTIDDEFNAKKKEKQEKVDRILEKINAKGVESLTSQEKAILDEYSSSN</sequence>
<dbReference type="Proteomes" id="UP000002945">
    <property type="component" value="Unassembled WGS sequence"/>
</dbReference>
<protein>
    <recommendedName>
        <fullName evidence="2">DUF6576 domain-containing protein</fullName>
    </recommendedName>
</protein>
<dbReference type="Pfam" id="PF20216">
    <property type="entry name" value="DUF6576"/>
    <property type="match status" value="1"/>
</dbReference>
<keyword evidence="4" id="KW-1185">Reference proteome</keyword>
<proteinExistence type="predicted"/>
<evidence type="ECO:0000259" key="2">
    <source>
        <dbReference type="Pfam" id="PF20216"/>
    </source>
</evidence>
<dbReference type="InterPro" id="IPR046483">
    <property type="entry name" value="DUF6576"/>
</dbReference>
<organism evidence="3 4">
    <name type="scientific">Kordia algicida OT-1</name>
    <dbReference type="NCBI Taxonomy" id="391587"/>
    <lineage>
        <taxon>Bacteria</taxon>
        <taxon>Pseudomonadati</taxon>
        <taxon>Bacteroidota</taxon>
        <taxon>Flavobacteriia</taxon>
        <taxon>Flavobacteriales</taxon>
        <taxon>Flavobacteriaceae</taxon>
        <taxon>Kordia</taxon>
    </lineage>
</organism>
<keyword evidence="1" id="KW-1133">Transmembrane helix</keyword>
<comment type="caution">
    <text evidence="3">The sequence shown here is derived from an EMBL/GenBank/DDBJ whole genome shotgun (WGS) entry which is preliminary data.</text>
</comment>
<name>A9E6C1_9FLAO</name>
<dbReference type="EMBL" id="ABIB01000011">
    <property type="protein sequence ID" value="EDP95008.1"/>
    <property type="molecule type" value="Genomic_DNA"/>
</dbReference>
<dbReference type="RefSeq" id="WP_007092914.1">
    <property type="nucleotide sequence ID" value="NZ_CP142125.1"/>
</dbReference>
<reference evidence="3 4" key="1">
    <citation type="journal article" date="2011" name="J. Bacteriol.">
        <title>Genome sequence of the algicidal bacterium Kordia algicida OT-1.</title>
        <authorList>
            <person name="Lee H.S."/>
            <person name="Kang S.G."/>
            <person name="Kwon K.K."/>
            <person name="Lee J.H."/>
            <person name="Kim S.J."/>
        </authorList>
    </citation>
    <scope>NUCLEOTIDE SEQUENCE [LARGE SCALE GENOMIC DNA]</scope>
    <source>
        <strain evidence="3 4">OT-1</strain>
    </source>
</reference>
<dbReference type="AlphaFoldDB" id="A9E6C1"/>
<feature type="domain" description="DUF6576" evidence="2">
    <location>
        <begin position="38"/>
        <end position="83"/>
    </location>
</feature>
<keyword evidence="1" id="KW-0812">Transmembrane</keyword>